<dbReference type="Proteomes" id="UP000255515">
    <property type="component" value="Unassembled WGS sequence"/>
</dbReference>
<gene>
    <name evidence="1" type="primary">gldH</name>
    <name evidence="1" type="ORF">NCTC11661_00499</name>
</gene>
<reference evidence="1 2" key="1">
    <citation type="submission" date="2018-06" db="EMBL/GenBank/DDBJ databases">
        <authorList>
            <consortium name="Pathogen Informatics"/>
            <person name="Doyle S."/>
        </authorList>
    </citation>
    <scope>NUCLEOTIDE SEQUENCE [LARGE SCALE GENOMIC DNA]</scope>
    <source>
        <strain evidence="1 2">NCTC11661</strain>
    </source>
</reference>
<dbReference type="AlphaFoldDB" id="A0A376BYW8"/>
<organism evidence="1 2">
    <name type="scientific">Bergeyella zoohelcum</name>
    <dbReference type="NCBI Taxonomy" id="1015"/>
    <lineage>
        <taxon>Bacteria</taxon>
        <taxon>Pseudomonadati</taxon>
        <taxon>Bacteroidota</taxon>
        <taxon>Flavobacteriia</taxon>
        <taxon>Flavobacteriales</taxon>
        <taxon>Weeksellaceae</taxon>
        <taxon>Bergeyella</taxon>
    </lineage>
</organism>
<keyword evidence="1" id="KW-0449">Lipoprotein</keyword>
<dbReference type="Pfam" id="PF14109">
    <property type="entry name" value="GldH_lipo"/>
    <property type="match status" value="1"/>
</dbReference>
<name>A0A376BYW8_9FLAO</name>
<dbReference type="NCBIfam" id="TIGR03511">
    <property type="entry name" value="GldH_lipo"/>
    <property type="match status" value="1"/>
</dbReference>
<proteinExistence type="predicted"/>
<sequence>MNKFFWVGLLCVLCMQCTDSKEAVETLPINNSWYRKYEPTFTIEANDTAAKDIFLMVRNNDDYPYSNIRFIVTLQKEKEKPITVDTLNFMLARPDGSWLGKGFGKVKESELLYKSKFSFPSTGKYTMKVAQAMRKDSLKGIEDIGYRIETSKP</sequence>
<dbReference type="InterPro" id="IPR020018">
    <property type="entry name" value="Motility-assoc_lipoprot_GldH"/>
</dbReference>
<dbReference type="EMBL" id="UFTJ01000001">
    <property type="protein sequence ID" value="SSZ46842.1"/>
    <property type="molecule type" value="Genomic_DNA"/>
</dbReference>
<evidence type="ECO:0000313" key="1">
    <source>
        <dbReference type="EMBL" id="SSZ46842.1"/>
    </source>
</evidence>
<evidence type="ECO:0000313" key="2">
    <source>
        <dbReference type="Proteomes" id="UP000255515"/>
    </source>
</evidence>
<dbReference type="RefSeq" id="WP_002686800.1">
    <property type="nucleotide sequence ID" value="NZ_UFTJ01000001.1"/>
</dbReference>
<accession>A0A376BYW8</accession>
<protein>
    <submittedName>
        <fullName evidence="1">Gliding motility lipoprotein gldH</fullName>
    </submittedName>
</protein>